<dbReference type="InterPro" id="IPR021391">
    <property type="entry name" value="DUF3027"/>
</dbReference>
<organism evidence="2 3">
    <name type="scientific">Saccharothrix algeriensis</name>
    <dbReference type="NCBI Taxonomy" id="173560"/>
    <lineage>
        <taxon>Bacteria</taxon>
        <taxon>Bacillati</taxon>
        <taxon>Actinomycetota</taxon>
        <taxon>Actinomycetes</taxon>
        <taxon>Pseudonocardiales</taxon>
        <taxon>Pseudonocardiaceae</taxon>
        <taxon>Saccharothrix</taxon>
    </lineage>
</organism>
<comment type="caution">
    <text evidence="2">The sequence shown here is derived from an EMBL/GenBank/DDBJ whole genome shotgun (WGS) entry which is preliminary data.</text>
</comment>
<gene>
    <name evidence="2" type="ORF">JOE68_002556</name>
</gene>
<dbReference type="Pfam" id="PF11228">
    <property type="entry name" value="DUF3027"/>
    <property type="match status" value="1"/>
</dbReference>
<proteinExistence type="predicted"/>
<evidence type="ECO:0000313" key="3">
    <source>
        <dbReference type="Proteomes" id="UP001195724"/>
    </source>
</evidence>
<evidence type="ECO:0008006" key="4">
    <source>
        <dbReference type="Google" id="ProtNLM"/>
    </source>
</evidence>
<protein>
    <recommendedName>
        <fullName evidence="4">DUF3027 domain-containing protein</fullName>
    </recommendedName>
</protein>
<evidence type="ECO:0000256" key="1">
    <source>
        <dbReference type="SAM" id="MobiDB-lite"/>
    </source>
</evidence>
<name>A0ABS2S9E7_9PSEU</name>
<dbReference type="Proteomes" id="UP001195724">
    <property type="component" value="Unassembled WGS sequence"/>
</dbReference>
<feature type="compositionally biased region" description="Low complexity" evidence="1">
    <location>
        <begin position="259"/>
        <end position="287"/>
    </location>
</feature>
<reference evidence="2 3" key="1">
    <citation type="submission" date="2021-01" db="EMBL/GenBank/DDBJ databases">
        <title>Sequencing the genomes of 1000 actinobacteria strains.</title>
        <authorList>
            <person name="Klenk H.-P."/>
        </authorList>
    </citation>
    <scope>NUCLEOTIDE SEQUENCE [LARGE SCALE GENOMIC DNA]</scope>
    <source>
        <strain evidence="2 3">DSM 44581</strain>
    </source>
</reference>
<evidence type="ECO:0000313" key="2">
    <source>
        <dbReference type="EMBL" id="MBM7811691.1"/>
    </source>
</evidence>
<sequence length="305" mass="31066">MTATPTQQPDPVLADPVLVDSGAVSLARAAAQEEAGAEPVGDHVGVLAEDEASVTHLFEAEHAGYRGWNWAVTVAFAGPGTPASVSEVVLLPGRDALVAPDWVPWHERVRAGDLGVGDLLPPQEDDPRLAPGYVGSDDPAVEEVALEVGLGRVRVLSREGVLDAASRWQGGDFGPRSDMARSAPAKCGTCGFYLRVAGSLGAAFGVCANELTPADGHVVHVEYGCGAHSEVEVENVPAVPVADLVYDDAVLDVEANPVPARGGATAEPAKAATAEAAIAADANQADASPTDESPAGADAAPEPGR</sequence>
<keyword evidence="3" id="KW-1185">Reference proteome</keyword>
<feature type="region of interest" description="Disordered" evidence="1">
    <location>
        <begin position="259"/>
        <end position="305"/>
    </location>
</feature>
<dbReference type="EMBL" id="JAFBCL010000001">
    <property type="protein sequence ID" value="MBM7811691.1"/>
    <property type="molecule type" value="Genomic_DNA"/>
</dbReference>
<accession>A0ABS2S9E7</accession>